<accession>A0A1F7RC37</accession>
<organism evidence="2 3">
    <name type="scientific">Candidatus Schekmanbacteria bacterium GWA2_38_11</name>
    <dbReference type="NCBI Taxonomy" id="1817876"/>
    <lineage>
        <taxon>Bacteria</taxon>
        <taxon>Candidatus Schekmaniibacteriota</taxon>
    </lineage>
</organism>
<feature type="transmembrane region" description="Helical" evidence="1">
    <location>
        <begin position="82"/>
        <end position="101"/>
    </location>
</feature>
<comment type="caution">
    <text evidence="2">The sequence shown here is derived from an EMBL/GenBank/DDBJ whole genome shotgun (WGS) entry which is preliminary data.</text>
</comment>
<proteinExistence type="predicted"/>
<name>A0A1F7RC37_9BACT</name>
<gene>
    <name evidence="2" type="ORF">A2042_07870</name>
</gene>
<dbReference type="AlphaFoldDB" id="A0A1F7RC37"/>
<keyword evidence="1" id="KW-0812">Transmembrane</keyword>
<sequence>MKKTISSPLLSAFVFPGAGQLKNRQYVKGLIFVLITIVLLSLIVYKAYAIILSSVTDPSQINLSEDFVSKIEAKVYAENNTLVLFLIIVWLGGVIDAYLGARKG</sequence>
<evidence type="ECO:0000256" key="1">
    <source>
        <dbReference type="SAM" id="Phobius"/>
    </source>
</evidence>
<dbReference type="Proteomes" id="UP000178526">
    <property type="component" value="Unassembled WGS sequence"/>
</dbReference>
<keyword evidence="1" id="KW-1133">Transmembrane helix</keyword>
<reference evidence="2 3" key="1">
    <citation type="journal article" date="2016" name="Nat. Commun.">
        <title>Thousands of microbial genomes shed light on interconnected biogeochemical processes in an aquifer system.</title>
        <authorList>
            <person name="Anantharaman K."/>
            <person name="Brown C.T."/>
            <person name="Hug L.A."/>
            <person name="Sharon I."/>
            <person name="Castelle C.J."/>
            <person name="Probst A.J."/>
            <person name="Thomas B.C."/>
            <person name="Singh A."/>
            <person name="Wilkins M.J."/>
            <person name="Karaoz U."/>
            <person name="Brodie E.L."/>
            <person name="Williams K.H."/>
            <person name="Hubbard S.S."/>
            <person name="Banfield J.F."/>
        </authorList>
    </citation>
    <scope>NUCLEOTIDE SEQUENCE [LARGE SCALE GENOMIC DNA]</scope>
</reference>
<evidence type="ECO:0000313" key="2">
    <source>
        <dbReference type="EMBL" id="OGL39109.1"/>
    </source>
</evidence>
<dbReference type="EMBL" id="MGDB01000127">
    <property type="protein sequence ID" value="OGL39109.1"/>
    <property type="molecule type" value="Genomic_DNA"/>
</dbReference>
<protein>
    <submittedName>
        <fullName evidence="2">Uncharacterized protein</fullName>
    </submittedName>
</protein>
<feature type="transmembrane region" description="Helical" evidence="1">
    <location>
        <begin position="30"/>
        <end position="51"/>
    </location>
</feature>
<evidence type="ECO:0000313" key="3">
    <source>
        <dbReference type="Proteomes" id="UP000178526"/>
    </source>
</evidence>
<keyword evidence="1" id="KW-0472">Membrane</keyword>